<comment type="subcellular location">
    <subcellularLocation>
        <location evidence="2">Chromosome</location>
        <location evidence="2">Telomere</location>
    </subcellularLocation>
    <subcellularLocation>
        <location evidence="1">Nucleus</location>
    </subcellularLocation>
</comment>
<feature type="region of interest" description="Disordered" evidence="21">
    <location>
        <begin position="1"/>
        <end position="33"/>
    </location>
</feature>
<evidence type="ECO:0000256" key="11">
    <source>
        <dbReference type="ARBA" id="ARBA00022840"/>
    </source>
</evidence>
<feature type="domain" description="SAP" evidence="22">
    <location>
        <begin position="635"/>
        <end position="669"/>
    </location>
</feature>
<dbReference type="GO" id="GO:0000781">
    <property type="term" value="C:chromosome, telomeric region"/>
    <property type="evidence" value="ECO:0007669"/>
    <property type="project" value="UniProtKB-SubCell"/>
</dbReference>
<dbReference type="GO" id="GO:0003684">
    <property type="term" value="F:damaged DNA binding"/>
    <property type="evidence" value="ECO:0007669"/>
    <property type="project" value="InterPro"/>
</dbReference>
<dbReference type="CDD" id="cd00788">
    <property type="entry name" value="KU70"/>
    <property type="match status" value="1"/>
</dbReference>
<evidence type="ECO:0000256" key="15">
    <source>
        <dbReference type="ARBA" id="ARBA00023204"/>
    </source>
</evidence>
<keyword evidence="12" id="KW-0779">Telomere</keyword>
<keyword evidence="9" id="KW-0378">Hydrolase</keyword>
<dbReference type="GO" id="GO:0006310">
    <property type="term" value="P:DNA recombination"/>
    <property type="evidence" value="ECO:0007669"/>
    <property type="project" value="UniProtKB-KW"/>
</dbReference>
<dbReference type="Pfam" id="PF02735">
    <property type="entry name" value="Ku"/>
    <property type="match status" value="1"/>
</dbReference>
<evidence type="ECO:0000256" key="1">
    <source>
        <dbReference type="ARBA" id="ARBA00004123"/>
    </source>
</evidence>
<dbReference type="InterPro" id="IPR006164">
    <property type="entry name" value="DNA_bd_Ku70/Ku80"/>
</dbReference>
<dbReference type="Pfam" id="PF03731">
    <property type="entry name" value="Ku_N"/>
    <property type="match status" value="1"/>
</dbReference>
<evidence type="ECO:0000256" key="17">
    <source>
        <dbReference type="ARBA" id="ARBA00024890"/>
    </source>
</evidence>
<dbReference type="Gene3D" id="2.40.290.10">
    <property type="match status" value="1"/>
</dbReference>
<dbReference type="NCBIfam" id="TIGR00578">
    <property type="entry name" value="ku70"/>
    <property type="match status" value="1"/>
</dbReference>
<dbReference type="InterPro" id="IPR006165">
    <property type="entry name" value="Ku70"/>
</dbReference>
<evidence type="ECO:0000259" key="22">
    <source>
        <dbReference type="PROSITE" id="PS50800"/>
    </source>
</evidence>
<evidence type="ECO:0000256" key="19">
    <source>
        <dbReference type="ARBA" id="ARBA00047995"/>
    </source>
</evidence>
<feature type="active site" description="Schiff-base intermediate with DNA; for 5'-deoxyribose-5-phosphate lyase activity" evidence="20">
    <location>
        <position position="36"/>
    </location>
</feature>
<evidence type="ECO:0000256" key="6">
    <source>
        <dbReference type="ARBA" id="ARBA00022454"/>
    </source>
</evidence>
<keyword evidence="10 23" id="KW-0347">Helicase</keyword>
<dbReference type="PROSITE" id="PS50800">
    <property type="entry name" value="SAP"/>
    <property type="match status" value="1"/>
</dbReference>
<dbReference type="InterPro" id="IPR047087">
    <property type="entry name" value="KU70_core_dom"/>
</dbReference>
<dbReference type="SMART" id="SM00559">
    <property type="entry name" value="Ku78"/>
    <property type="match status" value="1"/>
</dbReference>
<dbReference type="GO" id="GO:0016787">
    <property type="term" value="F:hydrolase activity"/>
    <property type="evidence" value="ECO:0007669"/>
    <property type="project" value="UniProtKB-KW"/>
</dbReference>
<evidence type="ECO:0000256" key="18">
    <source>
        <dbReference type="ARBA" id="ARBA00031811"/>
    </source>
</evidence>
<keyword evidence="24" id="KW-1185">Reference proteome</keyword>
<evidence type="ECO:0000256" key="9">
    <source>
        <dbReference type="ARBA" id="ARBA00022801"/>
    </source>
</evidence>
<evidence type="ECO:0000256" key="13">
    <source>
        <dbReference type="ARBA" id="ARBA00023125"/>
    </source>
</evidence>
<organism evidence="23 24">
    <name type="scientific">Extremus antarcticus</name>
    <dbReference type="NCBI Taxonomy" id="702011"/>
    <lineage>
        <taxon>Eukaryota</taxon>
        <taxon>Fungi</taxon>
        <taxon>Dikarya</taxon>
        <taxon>Ascomycota</taxon>
        <taxon>Pezizomycotina</taxon>
        <taxon>Dothideomycetes</taxon>
        <taxon>Dothideomycetidae</taxon>
        <taxon>Mycosphaerellales</taxon>
        <taxon>Extremaceae</taxon>
        <taxon>Extremus</taxon>
    </lineage>
</organism>
<dbReference type="SUPFAM" id="SSF53300">
    <property type="entry name" value="vWA-like"/>
    <property type="match status" value="1"/>
</dbReference>
<sequence length="676" mass="74873">MTDLPHRDKPAEPSKYGGGPEEEEEEEDDVDDSAYKTVKDAVLFAIDVSESMLQTPKVVVPKKPDTALSPTVAALKCAYALMQQRIISNPNDMMGILLFGTEKSKFQDGDEETGKGGLQYPHCYLLTDLDVPAASDVKLLRAMVEDEEEASKLLQSSTEEVSMANVLFCANQIFTTKAPNFSSRRLFLVTDNDYPHASNRDARNSAAVRAKDLYDLGVTIELFPISHPDRGYTFDRSNFYNDIVYSATPSDPDAPAPLTNDIKSASSSAKDGISLLQALLSSVASRAAPRRALFGNLAFEIGPGLKISVKGFILLKRQEPKRTSYIYLPSDSERPQVAVGSSTLMAEDTARSVEKVEIRTAYKFGGETVSFTEEEMAKIRYFGDPVIRIIGFKPMDMLPIWANYKHNTFIYPSEEEYIGSTRVFSALQQKLLKDNLFGLAWFIPRKNAVPTLAAVYAGAEKRNEEGEQVMPPGLWLKPLPFADDIREPPETNSIKAPDELVDAMRVIVQQLQLPKAIYDPSKYPNPSLQWFYKILQALALEEDLPDAAEDKTLPRWKQIHRRAGPYVVDFGDALEKHYADWQRENGSKVHPTANGAAKRSTPAATGGAKKVKTEDGGDTGPTDEEMRSAYQKDAIAKFTVASLKAFLVAKGQSATGKKPDLVNAVTQYFETRMETD</sequence>
<dbReference type="Gene3D" id="4.10.970.10">
    <property type="entry name" value="Ku70, bridge and pillars"/>
    <property type="match status" value="1"/>
</dbReference>
<accession>A0AAJ0LXB8</accession>
<dbReference type="GO" id="GO:0006303">
    <property type="term" value="P:double-strand break repair via nonhomologous end joining"/>
    <property type="evidence" value="ECO:0007669"/>
    <property type="project" value="InterPro"/>
</dbReference>
<dbReference type="SUPFAM" id="SSF100939">
    <property type="entry name" value="SPOC domain-like"/>
    <property type="match status" value="1"/>
</dbReference>
<evidence type="ECO:0000256" key="8">
    <source>
        <dbReference type="ARBA" id="ARBA00022763"/>
    </source>
</evidence>
<dbReference type="GO" id="GO:0043564">
    <property type="term" value="C:Ku70:Ku80 complex"/>
    <property type="evidence" value="ECO:0007669"/>
    <property type="project" value="InterPro"/>
</dbReference>
<evidence type="ECO:0000256" key="21">
    <source>
        <dbReference type="SAM" id="MobiDB-lite"/>
    </source>
</evidence>
<dbReference type="InterPro" id="IPR036361">
    <property type="entry name" value="SAP_dom_sf"/>
</dbReference>
<dbReference type="GO" id="GO:0000723">
    <property type="term" value="P:telomere maintenance"/>
    <property type="evidence" value="ECO:0007669"/>
    <property type="project" value="InterPro"/>
</dbReference>
<dbReference type="GO" id="GO:0003678">
    <property type="term" value="F:DNA helicase activity"/>
    <property type="evidence" value="ECO:0007669"/>
    <property type="project" value="UniProtKB-EC"/>
</dbReference>
<evidence type="ECO:0000256" key="2">
    <source>
        <dbReference type="ARBA" id="ARBA00004574"/>
    </source>
</evidence>
<keyword evidence="8" id="KW-0227">DNA damage</keyword>
<gene>
    <name evidence="23" type="primary">KU70</name>
    <name evidence="23" type="ORF">LTR09_000425</name>
</gene>
<dbReference type="InterPro" id="IPR005160">
    <property type="entry name" value="Ku_C"/>
</dbReference>
<proteinExistence type="inferred from homology"/>
<evidence type="ECO:0000256" key="7">
    <source>
        <dbReference type="ARBA" id="ARBA00022741"/>
    </source>
</evidence>
<evidence type="ECO:0000313" key="24">
    <source>
        <dbReference type="Proteomes" id="UP001271007"/>
    </source>
</evidence>
<feature type="compositionally biased region" description="Acidic residues" evidence="21">
    <location>
        <begin position="20"/>
        <end position="32"/>
    </location>
</feature>
<dbReference type="GO" id="GO:0003690">
    <property type="term" value="F:double-stranded DNA binding"/>
    <property type="evidence" value="ECO:0007669"/>
    <property type="project" value="TreeGrafter"/>
</dbReference>
<dbReference type="Pfam" id="PF03730">
    <property type="entry name" value="Ku_C"/>
    <property type="match status" value="1"/>
</dbReference>
<keyword evidence="6" id="KW-0158">Chromosome</keyword>
<dbReference type="GO" id="GO:0042162">
    <property type="term" value="F:telomeric DNA binding"/>
    <property type="evidence" value="ECO:0007669"/>
    <property type="project" value="InterPro"/>
</dbReference>
<comment type="similarity">
    <text evidence="3">Belongs to the ku70 family.</text>
</comment>
<evidence type="ECO:0000313" key="23">
    <source>
        <dbReference type="EMBL" id="KAK3058860.1"/>
    </source>
</evidence>
<dbReference type="AlphaFoldDB" id="A0AAJ0LXB8"/>
<dbReference type="CDD" id="cd01458">
    <property type="entry name" value="vWA_ku"/>
    <property type="match status" value="1"/>
</dbReference>
<dbReference type="InterPro" id="IPR003034">
    <property type="entry name" value="SAP_dom"/>
</dbReference>
<evidence type="ECO:0000256" key="14">
    <source>
        <dbReference type="ARBA" id="ARBA00023172"/>
    </source>
</evidence>
<evidence type="ECO:0000256" key="5">
    <source>
        <dbReference type="ARBA" id="ARBA00021796"/>
    </source>
</evidence>
<dbReference type="PANTHER" id="PTHR12604">
    <property type="entry name" value="KU AUTOANTIGEN DNA HELICASE"/>
    <property type="match status" value="1"/>
</dbReference>
<dbReference type="FunFam" id="3.40.50.410:FF:000071">
    <property type="entry name" value="ATP-dependent DNA helicase II subunit 1"/>
    <property type="match status" value="1"/>
</dbReference>
<dbReference type="EMBL" id="JAWDJX010000001">
    <property type="protein sequence ID" value="KAK3058860.1"/>
    <property type="molecule type" value="Genomic_DNA"/>
</dbReference>
<dbReference type="FunFam" id="2.40.290.10:FF:000001">
    <property type="entry name" value="X-ray repair cross complementing 6"/>
    <property type="match status" value="1"/>
</dbReference>
<evidence type="ECO:0000256" key="10">
    <source>
        <dbReference type="ARBA" id="ARBA00022806"/>
    </source>
</evidence>
<keyword evidence="7" id="KW-0547">Nucleotide-binding</keyword>
<keyword evidence="11" id="KW-0067">ATP-binding</keyword>
<comment type="catalytic activity">
    <reaction evidence="19">
        <text>ATP + H2O = ADP + phosphate + H(+)</text>
        <dbReference type="Rhea" id="RHEA:13065"/>
        <dbReference type="ChEBI" id="CHEBI:15377"/>
        <dbReference type="ChEBI" id="CHEBI:15378"/>
        <dbReference type="ChEBI" id="CHEBI:30616"/>
        <dbReference type="ChEBI" id="CHEBI:43474"/>
        <dbReference type="ChEBI" id="CHEBI:456216"/>
        <dbReference type="EC" id="3.6.4.12"/>
    </reaction>
</comment>
<evidence type="ECO:0000256" key="12">
    <source>
        <dbReference type="ARBA" id="ARBA00022895"/>
    </source>
</evidence>
<feature type="compositionally biased region" description="Basic and acidic residues" evidence="21">
    <location>
        <begin position="1"/>
        <end position="12"/>
    </location>
</feature>
<keyword evidence="14" id="KW-0233">DNA recombination</keyword>
<dbReference type="Proteomes" id="UP001271007">
    <property type="component" value="Unassembled WGS sequence"/>
</dbReference>
<dbReference type="InterPro" id="IPR036465">
    <property type="entry name" value="vWFA_dom_sf"/>
</dbReference>
<comment type="caution">
    <text evidence="23">The sequence shown here is derived from an EMBL/GenBank/DDBJ whole genome shotgun (WGS) entry which is preliminary data.</text>
</comment>
<dbReference type="Gene3D" id="3.40.50.410">
    <property type="entry name" value="von Willebrand factor, type A domain"/>
    <property type="match status" value="1"/>
</dbReference>
<dbReference type="EC" id="3.6.4.12" evidence="4"/>
<keyword evidence="16" id="KW-0539">Nucleus</keyword>
<dbReference type="Gene3D" id="1.10.1600.10">
    <property type="match status" value="1"/>
</dbReference>
<keyword evidence="15" id="KW-0234">DNA repair</keyword>
<dbReference type="PANTHER" id="PTHR12604:SF2">
    <property type="entry name" value="X-RAY REPAIR CROSS-COMPLEMENTING PROTEIN 6"/>
    <property type="match status" value="1"/>
</dbReference>
<comment type="function">
    <text evidence="17">Single-stranded DNA-dependent ATP-dependent helicase. Involved in non-homologous end joining (NHEJ) DNA double strand break repair. DNA-binding is sequence-independent but has a high affinity to nicks in double-stranded DNA and to the ends of duplex DNA. Binds to naturally occurring chromosomal ends, and therefore provides chromosomal end protection. Required also for telomere recombination to repair telomeric ends in the absence of telomerase. KU70, of the KU70/KU80 heterodimer, binds to the stem loop of TLC1, the RNA component of telomerase. Involved in telomere maintenance. Interacts with telomeric repeats and subtelomeric sequences thereby controlling telomere length and protecting against subtelomeric rearrangement. Maintains telomeric chromatin, which is involved in silencing the expression of genes located at the telomere. Required for mating-type switching.</text>
</comment>
<dbReference type="InterPro" id="IPR027388">
    <property type="entry name" value="Ku70_bridge/pillars_dom_sf"/>
</dbReference>
<evidence type="ECO:0000256" key="3">
    <source>
        <dbReference type="ARBA" id="ARBA00005240"/>
    </source>
</evidence>
<dbReference type="GO" id="GO:0005524">
    <property type="term" value="F:ATP binding"/>
    <property type="evidence" value="ECO:0007669"/>
    <property type="project" value="UniProtKB-KW"/>
</dbReference>
<evidence type="ECO:0000256" key="4">
    <source>
        <dbReference type="ARBA" id="ARBA00012551"/>
    </source>
</evidence>
<protein>
    <recommendedName>
        <fullName evidence="5">ATP-dependent DNA helicase II subunit 1</fullName>
        <ecNumber evidence="4">3.6.4.12</ecNumber>
    </recommendedName>
    <alternativeName>
        <fullName evidence="18">ATP-dependent DNA helicase II subunit Ku70</fullName>
    </alternativeName>
</protein>
<name>A0AAJ0LXB8_9PEZI</name>
<evidence type="ECO:0000256" key="16">
    <source>
        <dbReference type="ARBA" id="ARBA00023242"/>
    </source>
</evidence>
<dbReference type="SUPFAM" id="SSF68906">
    <property type="entry name" value="SAP domain"/>
    <property type="match status" value="1"/>
</dbReference>
<dbReference type="PIRSF" id="PIRSF003033">
    <property type="entry name" value="Ku70"/>
    <property type="match status" value="1"/>
</dbReference>
<evidence type="ECO:0000256" key="20">
    <source>
        <dbReference type="PIRSR" id="PIRSR003033-1"/>
    </source>
</evidence>
<dbReference type="InterPro" id="IPR016194">
    <property type="entry name" value="SPOC-like_C_dom_sf"/>
</dbReference>
<feature type="region of interest" description="Disordered" evidence="21">
    <location>
        <begin position="585"/>
        <end position="625"/>
    </location>
</feature>
<reference evidence="23" key="1">
    <citation type="submission" date="2023-04" db="EMBL/GenBank/DDBJ databases">
        <title>Black Yeasts Isolated from many extreme environments.</title>
        <authorList>
            <person name="Coleine C."/>
            <person name="Stajich J.E."/>
            <person name="Selbmann L."/>
        </authorList>
    </citation>
    <scope>NUCLEOTIDE SEQUENCE</scope>
    <source>
        <strain evidence="23">CCFEE 5312</strain>
    </source>
</reference>
<keyword evidence="13" id="KW-0238">DNA-binding</keyword>
<dbReference type="Gene3D" id="1.10.720.30">
    <property type="entry name" value="SAP domain"/>
    <property type="match status" value="1"/>
</dbReference>
<dbReference type="FunFam" id="1.10.1600.10:FF:000004">
    <property type="entry name" value="ATP-dependent DNA helicase II subunit 1"/>
    <property type="match status" value="1"/>
</dbReference>
<dbReference type="InterPro" id="IPR005161">
    <property type="entry name" value="Ku_N"/>
</dbReference>